<dbReference type="EMBL" id="NEXB01000163">
    <property type="protein sequence ID" value="PSN84961.1"/>
    <property type="molecule type" value="Genomic_DNA"/>
</dbReference>
<evidence type="ECO:0000313" key="2">
    <source>
        <dbReference type="EMBL" id="PSN84961.1"/>
    </source>
</evidence>
<proteinExistence type="predicted"/>
<protein>
    <submittedName>
        <fullName evidence="2">Uncharacterized protein</fullName>
    </submittedName>
</protein>
<feature type="compositionally biased region" description="Low complexity" evidence="1">
    <location>
        <begin position="243"/>
        <end position="271"/>
    </location>
</feature>
<evidence type="ECO:0000313" key="3">
    <source>
        <dbReference type="Proteomes" id="UP000241473"/>
    </source>
</evidence>
<dbReference type="AlphaFoldDB" id="A0A2R6AF03"/>
<feature type="region of interest" description="Disordered" evidence="1">
    <location>
        <begin position="241"/>
        <end position="274"/>
    </location>
</feature>
<reference evidence="2 3" key="1">
    <citation type="submission" date="2017-04" db="EMBL/GenBank/DDBJ databases">
        <title>Novel microbial lineages endemic to geothermal iron-oxide mats fill important gaps in the evolutionary history of Archaea.</title>
        <authorList>
            <person name="Jay Z.J."/>
            <person name="Beam J.P."/>
            <person name="Dlakic M."/>
            <person name="Rusch D.B."/>
            <person name="Kozubal M.A."/>
            <person name="Inskeep W.P."/>
        </authorList>
    </citation>
    <scope>NUCLEOTIDE SEQUENCE [LARGE SCALE GENOMIC DNA]</scope>
    <source>
        <strain evidence="2">OSP_C</strain>
    </source>
</reference>
<accession>A0A2R6AF03</accession>
<dbReference type="Proteomes" id="UP000241473">
    <property type="component" value="Unassembled WGS sequence"/>
</dbReference>
<organism evidence="2 3">
    <name type="scientific">Candidatus Marsarchaeota G1 archaeon OSP_C</name>
    <dbReference type="NCBI Taxonomy" id="1978154"/>
    <lineage>
        <taxon>Archaea</taxon>
        <taxon>Candidatus Marsarchaeota</taxon>
        <taxon>Candidatus Marsarchaeota group 1</taxon>
    </lineage>
</organism>
<sequence>MGSLVKKMIIKDLHRSRRGTRYSISGLAQLYPSAVTVSWSWFDQSQGIVEWTFKNLGSSKESVILLRNGYYFGGAFGPVYLANSTPLCSTCTGSNGFGVSWIYTQPVEGGVSLVDGSIPPLVDHGSPELNAPPMAPVQFPSGEWLNFAFIFTLNPGQTWSMLEGGFSTLTPPYPQGVYQVSLEYGGPICVGYDPQRVKDWDAQTGTNLQGYSPNPSTFNIAKVKAAGAPYDILPFNDPPIQLSAFTQPSPQPSTTPSATPQTQHAQPTPEQVKVELSRMGSRRLRDLGTALLAKDVEQGLTPLEKEMLNAILRILEERGENVGRMIHERLIRGFRWSVRTYYGNEIAYSHFESREEAEKLAERLRKTGVRAEVVPFRREYIQ</sequence>
<evidence type="ECO:0000256" key="1">
    <source>
        <dbReference type="SAM" id="MobiDB-lite"/>
    </source>
</evidence>
<comment type="caution">
    <text evidence="2">The sequence shown here is derived from an EMBL/GenBank/DDBJ whole genome shotgun (WGS) entry which is preliminary data.</text>
</comment>
<gene>
    <name evidence="2" type="ORF">B9Q00_11330</name>
</gene>
<name>A0A2R6AF03_9ARCH</name>